<organism evidence="10 11">
    <name type="scientific">Aurantimonas endophytica</name>
    <dbReference type="NCBI Taxonomy" id="1522175"/>
    <lineage>
        <taxon>Bacteria</taxon>
        <taxon>Pseudomonadati</taxon>
        <taxon>Pseudomonadota</taxon>
        <taxon>Alphaproteobacteria</taxon>
        <taxon>Hyphomicrobiales</taxon>
        <taxon>Aurantimonadaceae</taxon>
        <taxon>Aurantimonas</taxon>
    </lineage>
</organism>
<evidence type="ECO:0000313" key="11">
    <source>
        <dbReference type="Proteomes" id="UP000588647"/>
    </source>
</evidence>
<reference evidence="10 11" key="1">
    <citation type="submission" date="2020-08" db="EMBL/GenBank/DDBJ databases">
        <title>Genomic Encyclopedia of Type Strains, Phase IV (KMG-IV): sequencing the most valuable type-strain genomes for metagenomic binning, comparative biology and taxonomic classification.</title>
        <authorList>
            <person name="Goeker M."/>
        </authorList>
    </citation>
    <scope>NUCLEOTIDE SEQUENCE [LARGE SCALE GENOMIC DNA]</scope>
    <source>
        <strain evidence="10 11">DSM 103570</strain>
    </source>
</reference>
<comment type="cofactor">
    <cofactor evidence="7">
        <name>Zn(2+)</name>
        <dbReference type="ChEBI" id="CHEBI:29105"/>
    </cofactor>
    <text evidence="7">Binds 2 Zn(2+) ions per subunit.</text>
</comment>
<gene>
    <name evidence="10" type="ORF">GGR03_001082</name>
</gene>
<dbReference type="PIRSF" id="PIRSF001235">
    <property type="entry name" value="Amidase_carbamoylase"/>
    <property type="match status" value="1"/>
</dbReference>
<feature type="binding site" evidence="8">
    <location>
        <position position="277"/>
    </location>
    <ligand>
        <name>allantoate</name>
        <dbReference type="ChEBI" id="CHEBI:17536"/>
    </ligand>
</feature>
<dbReference type="PROSITE" id="PS00758">
    <property type="entry name" value="ARGE_DAPE_CPG2_1"/>
    <property type="match status" value="1"/>
</dbReference>
<evidence type="ECO:0000256" key="2">
    <source>
        <dbReference type="ARBA" id="ARBA00006153"/>
    </source>
</evidence>
<dbReference type="Pfam" id="PF07687">
    <property type="entry name" value="M20_dimer"/>
    <property type="match status" value="1"/>
</dbReference>
<dbReference type="Proteomes" id="UP000588647">
    <property type="component" value="Unassembled WGS sequence"/>
</dbReference>
<dbReference type="Gene3D" id="3.40.630.10">
    <property type="entry name" value="Zn peptidases"/>
    <property type="match status" value="1"/>
</dbReference>
<evidence type="ECO:0000256" key="1">
    <source>
        <dbReference type="ARBA" id="ARBA00001936"/>
    </source>
</evidence>
<feature type="binding site" evidence="7">
    <location>
        <position position="83"/>
    </location>
    <ligand>
        <name>Zn(2+)</name>
        <dbReference type="ChEBI" id="CHEBI:29105"/>
        <label>1</label>
    </ligand>
</feature>
<feature type="domain" description="Peptidase M20 dimerisation" evidence="9">
    <location>
        <begin position="213"/>
        <end position="311"/>
    </location>
</feature>
<dbReference type="GO" id="GO:0047652">
    <property type="term" value="F:allantoate deiminase activity"/>
    <property type="evidence" value="ECO:0007669"/>
    <property type="project" value="UniProtKB-EC"/>
</dbReference>
<dbReference type="InterPro" id="IPR011650">
    <property type="entry name" value="Peptidase_M20_dimer"/>
</dbReference>
<comment type="caution">
    <text evidence="10">The sequence shown here is derived from an EMBL/GenBank/DDBJ whole genome shotgun (WGS) entry which is preliminary data.</text>
</comment>
<dbReference type="SUPFAM" id="SSF53187">
    <property type="entry name" value="Zn-dependent exopeptidases"/>
    <property type="match status" value="1"/>
</dbReference>
<keyword evidence="6" id="KW-0464">Manganese</keyword>
<evidence type="ECO:0000256" key="7">
    <source>
        <dbReference type="PIRSR" id="PIRSR001235-1"/>
    </source>
</evidence>
<keyword evidence="7" id="KW-0862">Zinc</keyword>
<proteinExistence type="inferred from homology"/>
<evidence type="ECO:0000313" key="10">
    <source>
        <dbReference type="EMBL" id="MBB4002035.1"/>
    </source>
</evidence>
<keyword evidence="11" id="KW-1185">Reference proteome</keyword>
<evidence type="ECO:0000256" key="5">
    <source>
        <dbReference type="ARBA" id="ARBA00022801"/>
    </source>
</evidence>
<dbReference type="CDD" id="cd03884">
    <property type="entry name" value="M20_bAS"/>
    <property type="match status" value="1"/>
</dbReference>
<feature type="binding site" evidence="7">
    <location>
        <position position="193"/>
    </location>
    <ligand>
        <name>Zn(2+)</name>
        <dbReference type="ChEBI" id="CHEBI:29105"/>
        <label>1</label>
    </ligand>
</feature>
<feature type="binding site" evidence="7">
    <location>
        <position position="384"/>
    </location>
    <ligand>
        <name>Zn(2+)</name>
        <dbReference type="ChEBI" id="CHEBI:29105"/>
        <label>2</label>
    </ligand>
</feature>
<dbReference type="PANTHER" id="PTHR32494">
    <property type="entry name" value="ALLANTOATE DEIMINASE-RELATED"/>
    <property type="match status" value="1"/>
</dbReference>
<feature type="binding site" evidence="8">
    <location>
        <position position="290"/>
    </location>
    <ligand>
        <name>allantoate</name>
        <dbReference type="ChEBI" id="CHEBI:17536"/>
    </ligand>
</feature>
<dbReference type="EC" id="3.5.3.9" evidence="10"/>
<dbReference type="EMBL" id="JACIEM010000001">
    <property type="protein sequence ID" value="MBB4002035.1"/>
    <property type="molecule type" value="Genomic_DNA"/>
</dbReference>
<dbReference type="Pfam" id="PF01546">
    <property type="entry name" value="Peptidase_M20"/>
    <property type="match status" value="1"/>
</dbReference>
<dbReference type="AlphaFoldDB" id="A0A7W6HB84"/>
<comment type="subunit">
    <text evidence="3">Homodimer.</text>
</comment>
<dbReference type="InterPro" id="IPR036264">
    <property type="entry name" value="Bact_exopeptidase_dim_dom"/>
</dbReference>
<evidence type="ECO:0000256" key="3">
    <source>
        <dbReference type="ARBA" id="ARBA00011738"/>
    </source>
</evidence>
<feature type="binding site" evidence="7">
    <location>
        <position position="94"/>
    </location>
    <ligand>
        <name>Zn(2+)</name>
        <dbReference type="ChEBI" id="CHEBI:29105"/>
        <label>2</label>
    </ligand>
</feature>
<dbReference type="NCBIfam" id="NF006775">
    <property type="entry name" value="PRK09290.2-5"/>
    <property type="match status" value="1"/>
</dbReference>
<dbReference type="InterPro" id="IPR010158">
    <property type="entry name" value="Amidase_Cbmase"/>
</dbReference>
<accession>A0A7W6HB84</accession>
<dbReference type="InterPro" id="IPR001261">
    <property type="entry name" value="ArgE/DapE_CS"/>
</dbReference>
<dbReference type="InterPro" id="IPR002933">
    <property type="entry name" value="Peptidase_M20"/>
</dbReference>
<dbReference type="GO" id="GO:0046872">
    <property type="term" value="F:metal ion binding"/>
    <property type="evidence" value="ECO:0007669"/>
    <property type="project" value="UniProtKB-KW"/>
</dbReference>
<dbReference type="PANTHER" id="PTHR32494:SF19">
    <property type="entry name" value="ALLANTOATE DEIMINASE-RELATED"/>
    <property type="match status" value="1"/>
</dbReference>
<keyword evidence="4 7" id="KW-0479">Metal-binding</keyword>
<evidence type="ECO:0000259" key="9">
    <source>
        <dbReference type="Pfam" id="PF07687"/>
    </source>
</evidence>
<feature type="binding site" evidence="7">
    <location>
        <position position="94"/>
    </location>
    <ligand>
        <name>Zn(2+)</name>
        <dbReference type="ChEBI" id="CHEBI:29105"/>
        <label>1</label>
    </ligand>
</feature>
<evidence type="ECO:0000256" key="4">
    <source>
        <dbReference type="ARBA" id="ARBA00022723"/>
    </source>
</evidence>
<evidence type="ECO:0000256" key="8">
    <source>
        <dbReference type="PIRSR" id="PIRSR001235-2"/>
    </source>
</evidence>
<dbReference type="NCBIfam" id="TIGR01879">
    <property type="entry name" value="hydantase"/>
    <property type="match status" value="1"/>
</dbReference>
<sequence>MPPDAVRMAGDAMALVADLATITDESGRLTRLYLSPAHRRAADLVRERMEEAGLAASIDAAGTVIGRYEGRRPGMPALLLGSHIDTVRDAGRFDGTLGVAVALAVVAELARQERRLPFAIEVLAFGDEEGVRFPSTLAGSRAVAGSFATSTLAERDAEGITLGEALRSFGCNPAAIPAAGRRPEDVLGYVEIHIEQGRVLEQADQAVGLVSGISGALRLGLKVAGVSGHAGTLMMPERRDALCGAAEMVLAIEEIARSRTNVVATVGRLAAEPGAVNVVPGTAEFTLDLRTLDDAARQRVLNEMLRRCAAIAGRRGLELDHETFYDQPTTFCDAALKAGLANALAGIGLEPIEMQSGAGHDGLALAALCPMAMLFVRCTDGVSHHPDEDVSEDDIQMACAVLAEFLRAFEP</sequence>
<evidence type="ECO:0000256" key="6">
    <source>
        <dbReference type="ARBA" id="ARBA00023211"/>
    </source>
</evidence>
<comment type="cofactor">
    <cofactor evidence="1">
        <name>Mn(2+)</name>
        <dbReference type="ChEBI" id="CHEBI:29035"/>
    </cofactor>
</comment>
<comment type="similarity">
    <text evidence="2">Belongs to the peptidase M20 family.</text>
</comment>
<dbReference type="Gene3D" id="3.30.70.360">
    <property type="match status" value="1"/>
</dbReference>
<feature type="binding site" evidence="7">
    <location>
        <position position="129"/>
    </location>
    <ligand>
        <name>Zn(2+)</name>
        <dbReference type="ChEBI" id="CHEBI:29105"/>
        <label>2</label>
    </ligand>
</feature>
<keyword evidence="5 10" id="KW-0378">Hydrolase</keyword>
<feature type="binding site" evidence="8">
    <location>
        <position position="218"/>
    </location>
    <ligand>
        <name>allantoate</name>
        <dbReference type="ChEBI" id="CHEBI:17536"/>
    </ligand>
</feature>
<name>A0A7W6HB84_9HYPH</name>
<dbReference type="SUPFAM" id="SSF55031">
    <property type="entry name" value="Bacterial exopeptidase dimerisation domain"/>
    <property type="match status" value="1"/>
</dbReference>
<protein>
    <submittedName>
        <fullName evidence="10">Allantoate deiminase</fullName>
        <ecNumber evidence="10">3.5.3.9</ecNumber>
    </submittedName>
</protein>